<dbReference type="Gene3D" id="2.110.10.10">
    <property type="entry name" value="Hemopexin-like domain"/>
    <property type="match status" value="1"/>
</dbReference>
<dbReference type="Pfam" id="PF01471">
    <property type="entry name" value="PG_binding_1"/>
    <property type="match status" value="1"/>
</dbReference>
<feature type="binding site" evidence="14">
    <location>
        <position position="135"/>
    </location>
    <ligand>
        <name>Ca(2+)</name>
        <dbReference type="ChEBI" id="CHEBI:29108"/>
        <label>3</label>
    </ligand>
</feature>
<organism evidence="17 18">
    <name type="scientific">Synaphobranchus kaupii</name>
    <name type="common">Kaup's arrowtooth eel</name>
    <dbReference type="NCBI Taxonomy" id="118154"/>
    <lineage>
        <taxon>Eukaryota</taxon>
        <taxon>Metazoa</taxon>
        <taxon>Chordata</taxon>
        <taxon>Craniata</taxon>
        <taxon>Vertebrata</taxon>
        <taxon>Euteleostomi</taxon>
        <taxon>Actinopterygii</taxon>
        <taxon>Neopterygii</taxon>
        <taxon>Teleostei</taxon>
        <taxon>Anguilliformes</taxon>
        <taxon>Synaphobranchidae</taxon>
        <taxon>Synaphobranchus</taxon>
    </lineage>
</organism>
<feature type="binding site" description="in inhibited form" evidence="14">
    <location>
        <position position="26"/>
    </location>
    <ligand>
        <name>Zn(2+)</name>
        <dbReference type="ChEBI" id="CHEBI:29105"/>
        <label>2</label>
        <note>catalytic</note>
    </ligand>
</feature>
<evidence type="ECO:0000256" key="2">
    <source>
        <dbReference type="ARBA" id="ARBA00010370"/>
    </source>
</evidence>
<dbReference type="InterPro" id="IPR036375">
    <property type="entry name" value="Hemopexin-like_dom_sf"/>
</dbReference>
<evidence type="ECO:0000256" key="1">
    <source>
        <dbReference type="ARBA" id="ARBA00004498"/>
    </source>
</evidence>
<dbReference type="AlphaFoldDB" id="A0A9Q1IQG0"/>
<evidence type="ECO:0000259" key="16">
    <source>
        <dbReference type="SMART" id="SM00235"/>
    </source>
</evidence>
<keyword evidence="11" id="KW-0482">Metalloprotease</keyword>
<keyword evidence="12" id="KW-0865">Zymogen</keyword>
<comment type="subcellular location">
    <subcellularLocation>
        <location evidence="1">Secreted</location>
        <location evidence="1">Extracellular space</location>
        <location evidence="1">Extracellular matrix</location>
    </subcellularLocation>
</comment>
<evidence type="ECO:0000256" key="10">
    <source>
        <dbReference type="ARBA" id="ARBA00022837"/>
    </source>
</evidence>
<comment type="cofactor">
    <cofactor evidence="14">
        <name>Zn(2+)</name>
        <dbReference type="ChEBI" id="CHEBI:29105"/>
    </cofactor>
    <text evidence="14">Binds 2 Zn(2+) ions per subunit.</text>
</comment>
<feature type="binding site" evidence="14">
    <location>
        <position position="58"/>
    </location>
    <ligand>
        <name>Ca(2+)</name>
        <dbReference type="ChEBI" id="CHEBI:29108"/>
        <label>1</label>
    </ligand>
</feature>
<feature type="binding site" evidence="14">
    <location>
        <position position="110"/>
    </location>
    <ligand>
        <name>Ca(2+)</name>
        <dbReference type="ChEBI" id="CHEBI:29108"/>
        <label>3</label>
    </ligand>
</feature>
<evidence type="ECO:0000256" key="6">
    <source>
        <dbReference type="ARBA" id="ARBA00022723"/>
    </source>
</evidence>
<feature type="binding site" evidence="14">
    <location>
        <position position="133"/>
    </location>
    <ligand>
        <name>Ca(2+)</name>
        <dbReference type="ChEBI" id="CHEBI:29108"/>
        <label>1</label>
    </ligand>
</feature>
<feature type="binding site" evidence="14">
    <location>
        <position position="130"/>
    </location>
    <ligand>
        <name>Zn(2+)</name>
        <dbReference type="ChEBI" id="CHEBI:29105"/>
        <label>1</label>
    </ligand>
</feature>
<dbReference type="GO" id="GO:0030574">
    <property type="term" value="P:collagen catabolic process"/>
    <property type="evidence" value="ECO:0007669"/>
    <property type="project" value="TreeGrafter"/>
</dbReference>
<feature type="repeat" description="Hemopexin" evidence="15">
    <location>
        <begin position="225"/>
        <end position="250"/>
    </location>
</feature>
<dbReference type="SUPFAM" id="SSF55486">
    <property type="entry name" value="Metalloproteases ('zincins'), catalytic domain"/>
    <property type="match status" value="1"/>
</dbReference>
<keyword evidence="10 14" id="KW-0106">Calcium</keyword>
<evidence type="ECO:0000256" key="4">
    <source>
        <dbReference type="ARBA" id="ARBA00022530"/>
    </source>
</evidence>
<feature type="active site" evidence="13">
    <location>
        <position position="153"/>
    </location>
</feature>
<dbReference type="InterPro" id="IPR036365">
    <property type="entry name" value="PGBD-like_sf"/>
</dbReference>
<dbReference type="Pfam" id="PF00413">
    <property type="entry name" value="Peptidase_M10"/>
    <property type="match status" value="1"/>
</dbReference>
<comment type="caution">
    <text evidence="17">The sequence shown here is derived from an EMBL/GenBank/DDBJ whole genome shotgun (WGS) entry which is preliminary data.</text>
</comment>
<keyword evidence="3" id="KW-0964">Secreted</keyword>
<feature type="binding site" evidence="14">
    <location>
        <position position="135"/>
    </location>
    <ligand>
        <name>Ca(2+)</name>
        <dbReference type="ChEBI" id="CHEBI:29108"/>
        <label>1</label>
    </ligand>
</feature>
<evidence type="ECO:0000256" key="5">
    <source>
        <dbReference type="ARBA" id="ARBA00022670"/>
    </source>
</evidence>
<comment type="cofactor">
    <cofactor evidence="14">
        <name>Ca(2+)</name>
        <dbReference type="ChEBI" id="CHEBI:29108"/>
    </cofactor>
    <text evidence="14">Can bind about 5 Ca(2+) ions per subunit.</text>
</comment>
<dbReference type="InterPro" id="IPR006026">
    <property type="entry name" value="Peptidase_Metallo"/>
</dbReference>
<dbReference type="InterPro" id="IPR002477">
    <property type="entry name" value="Peptidoglycan-bd-like"/>
</dbReference>
<feature type="binding site" evidence="14">
    <location>
        <position position="104"/>
    </location>
    <ligand>
        <name>Zn(2+)</name>
        <dbReference type="ChEBI" id="CHEBI:29105"/>
        <label>1</label>
    </ligand>
</feature>
<dbReference type="EMBL" id="JAINUF010000010">
    <property type="protein sequence ID" value="KAJ8348572.1"/>
    <property type="molecule type" value="Genomic_DNA"/>
</dbReference>
<feature type="binding site" evidence="14">
    <location>
        <position position="162"/>
    </location>
    <ligand>
        <name>Zn(2+)</name>
        <dbReference type="ChEBI" id="CHEBI:29105"/>
        <label>2</label>
        <note>catalytic</note>
    </ligand>
</feature>
<accession>A0A9Q1IQG0</accession>
<dbReference type="GO" id="GO:0008270">
    <property type="term" value="F:zinc ion binding"/>
    <property type="evidence" value="ECO:0007669"/>
    <property type="project" value="InterPro"/>
</dbReference>
<evidence type="ECO:0000256" key="7">
    <source>
        <dbReference type="ARBA" id="ARBA00022729"/>
    </source>
</evidence>
<dbReference type="GO" id="GO:0006508">
    <property type="term" value="P:proteolysis"/>
    <property type="evidence" value="ECO:0007669"/>
    <property type="project" value="UniProtKB-KW"/>
</dbReference>
<evidence type="ECO:0000313" key="18">
    <source>
        <dbReference type="Proteomes" id="UP001152622"/>
    </source>
</evidence>
<dbReference type="InterPro" id="IPR033739">
    <property type="entry name" value="M10A_MMP"/>
</dbReference>
<comment type="similarity">
    <text evidence="2">Belongs to the peptidase M10A family.</text>
</comment>
<dbReference type="CDD" id="cd04278">
    <property type="entry name" value="ZnMc_MMP"/>
    <property type="match status" value="1"/>
</dbReference>
<evidence type="ECO:0000256" key="13">
    <source>
        <dbReference type="PIRSR" id="PIRSR621190-1"/>
    </source>
</evidence>
<feature type="binding site" evidence="14">
    <location>
        <position position="92"/>
    </location>
    <ligand>
        <name>Ca(2+)</name>
        <dbReference type="ChEBI" id="CHEBI:29108"/>
        <label>2</label>
    </ligand>
</feature>
<dbReference type="SMART" id="SM00235">
    <property type="entry name" value="ZnMc"/>
    <property type="match status" value="1"/>
</dbReference>
<name>A0A9Q1IQG0_SYNKA</name>
<dbReference type="GO" id="GO:0030198">
    <property type="term" value="P:extracellular matrix organization"/>
    <property type="evidence" value="ECO:0007669"/>
    <property type="project" value="TreeGrafter"/>
</dbReference>
<dbReference type="InterPro" id="IPR021190">
    <property type="entry name" value="Pept_M10A"/>
</dbReference>
<dbReference type="PANTHER" id="PTHR10201">
    <property type="entry name" value="MATRIX METALLOPROTEINASE"/>
    <property type="match status" value="1"/>
</dbReference>
<dbReference type="OrthoDB" id="406838at2759"/>
<dbReference type="PRINTS" id="PR00138">
    <property type="entry name" value="MATRIXIN"/>
</dbReference>
<feature type="binding site" evidence="14">
    <location>
        <position position="109"/>
    </location>
    <ligand>
        <name>Ca(2+)</name>
        <dbReference type="ChEBI" id="CHEBI:29108"/>
        <label>3</label>
    </ligand>
</feature>
<feature type="binding site" evidence="14">
    <location>
        <position position="170"/>
    </location>
    <ligand>
        <name>Zn(2+)</name>
        <dbReference type="ChEBI" id="CHEBI:29105"/>
        <label>2</label>
        <note>catalytic</note>
    </ligand>
</feature>
<gene>
    <name evidence="17" type="ORF">SKAU_G00271610</name>
</gene>
<dbReference type="PROSITE" id="PS51642">
    <property type="entry name" value="HEMOPEXIN_2"/>
    <property type="match status" value="1"/>
</dbReference>
<feature type="binding site" evidence="14">
    <location>
        <position position="128"/>
    </location>
    <ligand>
        <name>Ca(2+)</name>
        <dbReference type="ChEBI" id="CHEBI:29108"/>
        <label>2</label>
    </ligand>
</feature>
<evidence type="ECO:0000256" key="11">
    <source>
        <dbReference type="ARBA" id="ARBA00023049"/>
    </source>
</evidence>
<reference evidence="17" key="1">
    <citation type="journal article" date="2023" name="Science">
        <title>Genome structures resolve the early diversification of teleost fishes.</title>
        <authorList>
            <person name="Parey E."/>
            <person name="Louis A."/>
            <person name="Montfort J."/>
            <person name="Bouchez O."/>
            <person name="Roques C."/>
            <person name="Iampietro C."/>
            <person name="Lluch J."/>
            <person name="Castinel A."/>
            <person name="Donnadieu C."/>
            <person name="Desvignes T."/>
            <person name="Floi Bucao C."/>
            <person name="Jouanno E."/>
            <person name="Wen M."/>
            <person name="Mejri S."/>
            <person name="Dirks R."/>
            <person name="Jansen H."/>
            <person name="Henkel C."/>
            <person name="Chen W.J."/>
            <person name="Zahm M."/>
            <person name="Cabau C."/>
            <person name="Klopp C."/>
            <person name="Thompson A.W."/>
            <person name="Robinson-Rechavi M."/>
            <person name="Braasch I."/>
            <person name="Lecointre G."/>
            <person name="Bobe J."/>
            <person name="Postlethwait J.H."/>
            <person name="Berthelot C."/>
            <person name="Roest Crollius H."/>
            <person name="Guiguen Y."/>
        </authorList>
    </citation>
    <scope>NUCLEOTIDE SEQUENCE</scope>
    <source>
        <strain evidence="17">WJC10195</strain>
    </source>
</reference>
<evidence type="ECO:0000256" key="8">
    <source>
        <dbReference type="ARBA" id="ARBA00022801"/>
    </source>
</evidence>
<dbReference type="InterPro" id="IPR024079">
    <property type="entry name" value="MetalloPept_cat_dom_sf"/>
</dbReference>
<feature type="binding site" evidence="14">
    <location>
        <position position="152"/>
    </location>
    <ligand>
        <name>Zn(2+)</name>
        <dbReference type="ChEBI" id="CHEBI:29105"/>
        <label>2</label>
        <note>catalytic</note>
    </ligand>
</feature>
<dbReference type="FunFam" id="3.40.390.10:FF:000007">
    <property type="entry name" value="Collagenase 3"/>
    <property type="match status" value="1"/>
</dbReference>
<keyword evidence="6 14" id="KW-0479">Metal-binding</keyword>
<dbReference type="SUPFAM" id="SSF50923">
    <property type="entry name" value="Hemopexin-like domain"/>
    <property type="match status" value="1"/>
</dbReference>
<keyword evidence="18" id="KW-1185">Reference proteome</keyword>
<feature type="binding site" evidence="14">
    <location>
        <position position="126"/>
    </location>
    <ligand>
        <name>Ca(2+)</name>
        <dbReference type="ChEBI" id="CHEBI:29108"/>
        <label>2</label>
    </ligand>
</feature>
<dbReference type="SUPFAM" id="SSF47090">
    <property type="entry name" value="PGBD-like"/>
    <property type="match status" value="1"/>
</dbReference>
<feature type="binding site" evidence="14">
    <location>
        <position position="117"/>
    </location>
    <ligand>
        <name>Zn(2+)</name>
        <dbReference type="ChEBI" id="CHEBI:29105"/>
        <label>1</label>
    </ligand>
</feature>
<evidence type="ECO:0000256" key="9">
    <source>
        <dbReference type="ARBA" id="ARBA00022833"/>
    </source>
</evidence>
<keyword evidence="8" id="KW-0378">Hydrolase</keyword>
<proteinExistence type="inferred from homology"/>
<dbReference type="GO" id="GO:0004222">
    <property type="term" value="F:metalloendopeptidase activity"/>
    <property type="evidence" value="ECO:0007669"/>
    <property type="project" value="InterPro"/>
</dbReference>
<dbReference type="InterPro" id="IPR018487">
    <property type="entry name" value="Hemopexin-like_repeat"/>
</dbReference>
<sequence>MQKFFGLEVTGKLDSNTLEVMSKPRCGVSDISRYGHFRGKPKWKKSTVTYRITRYTRDLSQKEVDATISQAFKLYSDIIPLDFQQIHSGTADIIILFKGRNHGDFFPFDGPNGVLAHATSPGPGQGGDTHFDDDEKWTLSRKGFNLLLVAAHEFGHALGLDHSRDRTALMYPTYKYVETRGYKLPRDDRLGVQALYGGQYWGVRGEMTLPGYPKPITEFGFPTSVTKIDSAVHMARKGRTYFFVKDKYWR</sequence>
<dbReference type="Gene3D" id="3.40.390.10">
    <property type="entry name" value="Collagenase (Catalytic Domain)"/>
    <property type="match status" value="1"/>
</dbReference>
<dbReference type="InterPro" id="IPR001818">
    <property type="entry name" value="Pept_M10_metallopeptidase"/>
</dbReference>
<evidence type="ECO:0000256" key="12">
    <source>
        <dbReference type="ARBA" id="ARBA00023145"/>
    </source>
</evidence>
<evidence type="ECO:0000256" key="15">
    <source>
        <dbReference type="PROSITE-ProRule" id="PRU01011"/>
    </source>
</evidence>
<feature type="binding site" evidence="14">
    <location>
        <position position="102"/>
    </location>
    <ligand>
        <name>Zn(2+)</name>
        <dbReference type="ChEBI" id="CHEBI:29105"/>
        <label>1</label>
    </ligand>
</feature>
<dbReference type="PANTHER" id="PTHR10201:SF316">
    <property type="entry name" value="STROMELYSIN-2 PRECURSOR"/>
    <property type="match status" value="1"/>
</dbReference>
<dbReference type="Proteomes" id="UP001152622">
    <property type="component" value="Chromosome 10"/>
</dbReference>
<feature type="binding site" evidence="14">
    <location>
        <position position="229"/>
    </location>
    <ligand>
        <name>Ca(2+)</name>
        <dbReference type="ChEBI" id="CHEBI:29108"/>
        <label>4</label>
    </ligand>
</feature>
<feature type="binding site" evidence="14">
    <location>
        <position position="132"/>
    </location>
    <ligand>
        <name>Ca(2+)</name>
        <dbReference type="ChEBI" id="CHEBI:29108"/>
        <label>3</label>
    </ligand>
</feature>
<evidence type="ECO:0000256" key="14">
    <source>
        <dbReference type="PIRSR" id="PIRSR621190-2"/>
    </source>
</evidence>
<evidence type="ECO:0000313" key="17">
    <source>
        <dbReference type="EMBL" id="KAJ8348572.1"/>
    </source>
</evidence>
<feature type="binding site" evidence="14">
    <location>
        <position position="156"/>
    </location>
    <ligand>
        <name>Zn(2+)</name>
        <dbReference type="ChEBI" id="CHEBI:29105"/>
        <label>2</label>
        <note>catalytic</note>
    </ligand>
</feature>
<feature type="domain" description="Peptidase metallopeptidase" evidence="16">
    <location>
        <begin position="39"/>
        <end position="198"/>
    </location>
</feature>
<protein>
    <recommendedName>
        <fullName evidence="16">Peptidase metallopeptidase domain-containing protein</fullName>
    </recommendedName>
</protein>
<keyword evidence="4" id="KW-0272">Extracellular matrix</keyword>
<keyword evidence="9 14" id="KW-0862">Zinc</keyword>
<keyword evidence="5" id="KW-0645">Protease</keyword>
<keyword evidence="7" id="KW-0732">Signal</keyword>
<dbReference type="GO" id="GO:0031012">
    <property type="term" value="C:extracellular matrix"/>
    <property type="evidence" value="ECO:0007669"/>
    <property type="project" value="InterPro"/>
</dbReference>
<evidence type="ECO:0000256" key="3">
    <source>
        <dbReference type="ARBA" id="ARBA00022525"/>
    </source>
</evidence>